<feature type="region of interest" description="Disordered" evidence="4">
    <location>
        <begin position="605"/>
        <end position="662"/>
    </location>
</feature>
<dbReference type="GO" id="GO:0005737">
    <property type="term" value="C:cytoplasm"/>
    <property type="evidence" value="ECO:0007669"/>
    <property type="project" value="TreeGrafter"/>
</dbReference>
<keyword evidence="7" id="KW-1185">Reference proteome</keyword>
<evidence type="ECO:0000256" key="2">
    <source>
        <dbReference type="PIRSR" id="PIRSR630564-1"/>
    </source>
</evidence>
<dbReference type="Pfam" id="PF06602">
    <property type="entry name" value="Myotub-related"/>
    <property type="match status" value="1"/>
</dbReference>
<protein>
    <recommendedName>
        <fullName evidence="5">Myotubularin phosphatase domain-containing protein</fullName>
    </recommendedName>
</protein>
<dbReference type="GeneID" id="30147294"/>
<dbReference type="SUPFAM" id="SSF52799">
    <property type="entry name" value="(Phosphotyrosine protein) phosphatases II"/>
    <property type="match status" value="1"/>
</dbReference>
<feature type="binding site" evidence="3">
    <location>
        <begin position="364"/>
        <end position="370"/>
    </location>
    <ligand>
        <name>substrate</name>
    </ligand>
</feature>
<evidence type="ECO:0000256" key="4">
    <source>
        <dbReference type="SAM" id="MobiDB-lite"/>
    </source>
</evidence>
<dbReference type="STRING" id="984486.A0A1E3QL04"/>
<dbReference type="PANTHER" id="PTHR10807">
    <property type="entry name" value="MYOTUBULARIN-RELATED"/>
    <property type="match status" value="1"/>
</dbReference>
<proteinExistence type="inferred from homology"/>
<reference evidence="7" key="1">
    <citation type="submission" date="2016-05" db="EMBL/GenBank/DDBJ databases">
        <title>Comparative genomics of biotechnologically important yeasts.</title>
        <authorList>
            <consortium name="DOE Joint Genome Institute"/>
            <person name="Riley R."/>
            <person name="Haridas S."/>
            <person name="Wolfe K.H."/>
            <person name="Lopes M.R."/>
            <person name="Hittinger C.T."/>
            <person name="Goker M."/>
            <person name="Salamov A."/>
            <person name="Wisecaver J."/>
            <person name="Long T.M."/>
            <person name="Aerts A.L."/>
            <person name="Barry K."/>
            <person name="Choi C."/>
            <person name="Clum A."/>
            <person name="Coughlan A.Y."/>
            <person name="Deshpande S."/>
            <person name="Douglass A.P."/>
            <person name="Hanson S.J."/>
            <person name="Klenk H.-P."/>
            <person name="Labutti K."/>
            <person name="Lapidus A."/>
            <person name="Lindquist E."/>
            <person name="Lipzen A."/>
            <person name="Meier-Kolthoff J.P."/>
            <person name="Ohm R.A."/>
            <person name="Otillar R.P."/>
            <person name="Pangilinan J."/>
            <person name="Peng Y."/>
            <person name="Rokas A."/>
            <person name="Rosa C.A."/>
            <person name="Scheuner C."/>
            <person name="Sibirny A.A."/>
            <person name="Slot J.C."/>
            <person name="Stielow J.B."/>
            <person name="Sun H."/>
            <person name="Kurtzman C.P."/>
            <person name="Blackwell M."/>
            <person name="Grigoriev I.V."/>
            <person name="Jeffries T.W."/>
        </authorList>
    </citation>
    <scope>NUCLEOTIDE SEQUENCE [LARGE SCALE GENOMIC DNA]</scope>
    <source>
        <strain evidence="7">NRRL Y-12698</strain>
    </source>
</reference>
<dbReference type="RefSeq" id="XP_018983704.1">
    <property type="nucleotide sequence ID" value="XM_019129441.1"/>
</dbReference>
<dbReference type="AlphaFoldDB" id="A0A1E3QL04"/>
<dbReference type="Gene3D" id="2.30.29.30">
    <property type="entry name" value="Pleckstrin-homology domain (PH domain)/Phosphotyrosine-binding domain (PTB)"/>
    <property type="match status" value="1"/>
</dbReference>
<dbReference type="OrthoDB" id="271628at2759"/>
<evidence type="ECO:0000259" key="5">
    <source>
        <dbReference type="PROSITE" id="PS51339"/>
    </source>
</evidence>
<dbReference type="InterPro" id="IPR010569">
    <property type="entry name" value="Myotubularin-like_Pase_dom"/>
</dbReference>
<dbReference type="PROSITE" id="PS51339">
    <property type="entry name" value="PPASE_MYOTUBULARIN"/>
    <property type="match status" value="1"/>
</dbReference>
<accession>A0A1E3QL04</accession>
<dbReference type="PROSITE" id="PS00383">
    <property type="entry name" value="TYR_PHOSPHATASE_1"/>
    <property type="match status" value="1"/>
</dbReference>
<dbReference type="GO" id="GO:0004438">
    <property type="term" value="F:phosphatidylinositol-3-phosphate phosphatase activity"/>
    <property type="evidence" value="ECO:0007669"/>
    <property type="project" value="EnsemblFungi"/>
</dbReference>
<feature type="binding site" evidence="3">
    <location>
        <begin position="300"/>
        <end position="301"/>
    </location>
    <ligand>
        <name>substrate</name>
    </ligand>
</feature>
<dbReference type="InterPro" id="IPR016130">
    <property type="entry name" value="Tyr_Pase_AS"/>
</dbReference>
<dbReference type="PANTHER" id="PTHR10807:SF128">
    <property type="entry name" value="PHOSPHATIDYLINOSITOL-3,5-BISPHOSPHATE 3-PHOSPHATASE"/>
    <property type="match status" value="1"/>
</dbReference>
<evidence type="ECO:0000313" key="7">
    <source>
        <dbReference type="Proteomes" id="UP000094336"/>
    </source>
</evidence>
<sequence length="733" mass="82921">MDYIKVTQVLDVTLYRKGFSVRGTIHLTTNHLIFTLPTEPSARPKEMWICYPIIERIDKSLGSALLEVSSVQNQFNQPACDSRLASPELSARLYRGANIRLRCKDFTYYSLDFDSEPVCQAVYETLVKLVACREEKLYAFLYAPVVAERQHNGWMEFDIARDFARQGAYAAWRETEINVRYEFCPTYPAMFLVPRAISDLVLKHCGKFRSKGRIPALSYYHRNGCVVTRCAQPLVGLKKQRSIQDERLVAEIFGDRPQNLIVDLRPLANAMAQTALGAGTENVDNYGATRATRIFLNIDNIHVMRDTLARVVEALKNGDVSATPVNAELLGRLTWLKHTSIVLAGVDRLAKSIHLNAMNMLVHCSDGWDRTAQVCSLLQLCLDPHYRTLRGFMLLVEKEWCAFGHQFAERSDHVGAQLVTSLGASRATSFFSKFKVLQGSNFKSPTFHQFLDCVYQMARQHPTAFEFNERFLRRLLYHVYSCQYGTFLVNNERQKVEQRLEERTRSVWDYFTCRLPEFTNPQYTANPDVIYPNCKDVKWWFELFGRTDAEMNVEVKESKSPASPSVYVPETKNEGAVKESVSALELDQADGPKEIELKEVELQGEANVESEMNSAGSGEQEGNTGEKAPKLDRGNPELIDSNPWNGACKFNNPDKGVKAETDKRTTLEDETVNERPKIEQVSALPEDIEYEPALEEATVISMCALSITTKNLDLELSSMTPVASDDHPLAGTS</sequence>
<evidence type="ECO:0000256" key="1">
    <source>
        <dbReference type="ARBA" id="ARBA00007471"/>
    </source>
</evidence>
<feature type="active site" description="Phosphocysteine intermediate" evidence="2">
    <location>
        <position position="364"/>
    </location>
</feature>
<dbReference type="InterPro" id="IPR029021">
    <property type="entry name" value="Prot-tyrosine_phosphatase-like"/>
</dbReference>
<dbReference type="InterPro" id="IPR011993">
    <property type="entry name" value="PH-like_dom_sf"/>
</dbReference>
<comment type="similarity">
    <text evidence="1">Belongs to the protein-tyrosine phosphatase family. Non-receptor class myotubularin subfamily.</text>
</comment>
<dbReference type="GO" id="GO:0003729">
    <property type="term" value="F:mRNA binding"/>
    <property type="evidence" value="ECO:0007669"/>
    <property type="project" value="EnsemblFungi"/>
</dbReference>
<name>A0A1E3QL04_9ASCO</name>
<feature type="region of interest" description="Disordered" evidence="4">
    <location>
        <begin position="555"/>
        <end position="574"/>
    </location>
</feature>
<dbReference type="SUPFAM" id="SSF50729">
    <property type="entry name" value="PH domain-like"/>
    <property type="match status" value="1"/>
</dbReference>
<feature type="domain" description="Myotubularin phosphatase" evidence="5">
    <location>
        <begin position="153"/>
        <end position="544"/>
    </location>
</feature>
<dbReference type="GO" id="GO:0046856">
    <property type="term" value="P:phosphatidylinositol dephosphorylation"/>
    <property type="evidence" value="ECO:0007669"/>
    <property type="project" value="EnsemblFungi"/>
</dbReference>
<dbReference type="GO" id="GO:0016020">
    <property type="term" value="C:membrane"/>
    <property type="evidence" value="ECO:0007669"/>
    <property type="project" value="TreeGrafter"/>
</dbReference>
<dbReference type="Proteomes" id="UP000094336">
    <property type="component" value="Unassembled WGS sequence"/>
</dbReference>
<gene>
    <name evidence="6" type="ORF">BABINDRAFT_162615</name>
</gene>
<evidence type="ECO:0000313" key="6">
    <source>
        <dbReference type="EMBL" id="ODQ78376.1"/>
    </source>
</evidence>
<evidence type="ECO:0000256" key="3">
    <source>
        <dbReference type="PIRSR" id="PIRSR630564-2"/>
    </source>
</evidence>
<dbReference type="InterPro" id="IPR030564">
    <property type="entry name" value="Myotubularin"/>
</dbReference>
<feature type="compositionally biased region" description="Polar residues" evidence="4">
    <location>
        <begin position="610"/>
        <end position="623"/>
    </location>
</feature>
<dbReference type="EMBL" id="KV454435">
    <property type="protein sequence ID" value="ODQ78376.1"/>
    <property type="molecule type" value="Genomic_DNA"/>
</dbReference>
<dbReference type="CDD" id="cd17666">
    <property type="entry name" value="PTP-MTM-like_fungal"/>
    <property type="match status" value="1"/>
</dbReference>
<organism evidence="6 7">
    <name type="scientific">Babjeviella inositovora NRRL Y-12698</name>
    <dbReference type="NCBI Taxonomy" id="984486"/>
    <lineage>
        <taxon>Eukaryota</taxon>
        <taxon>Fungi</taxon>
        <taxon>Dikarya</taxon>
        <taxon>Ascomycota</taxon>
        <taxon>Saccharomycotina</taxon>
        <taxon>Pichiomycetes</taxon>
        <taxon>Serinales incertae sedis</taxon>
        <taxon>Babjeviella</taxon>
    </lineage>
</organism>